<feature type="domain" description="Protein kinase" evidence="14">
    <location>
        <begin position="444"/>
        <end position="721"/>
    </location>
</feature>
<keyword evidence="9" id="KW-0325">Glycoprotein</keyword>
<dbReference type="GO" id="GO:0030247">
    <property type="term" value="F:polysaccharide binding"/>
    <property type="evidence" value="ECO:0007669"/>
    <property type="project" value="InterPro"/>
</dbReference>
<dbReference type="InterPro" id="IPR001245">
    <property type="entry name" value="Ser-Thr/Tyr_kinase_cat_dom"/>
</dbReference>
<dbReference type="InterPro" id="IPR001881">
    <property type="entry name" value="EGF-like_Ca-bd_dom"/>
</dbReference>
<evidence type="ECO:0000256" key="1">
    <source>
        <dbReference type="ARBA" id="ARBA00004479"/>
    </source>
</evidence>
<sequence length="729" mass="80512">MKHLAAMAVQVLWFLLTPTLAFSYIVPLPLPVVAASLSGIAQPSPMPAPRPDCPRMCGTVNIPYPFGIGVDCAWPGIDDFNITCNHSFNPPRAYLSDFEVISISLEAGEMRVFSPVSYKCYNSSNTTESNGQVGWSLYLMGSPFLISPTRNVFTAIGCDTLAFLEGREDSSFFTGCITSCNSLHEAAEDGEECTGLGCCQTGIPRNLTTITVDWSNYGANFAWKYSPCGYAFIAEKGWYHFKRHDLTRIGNKSFTDRVGNRTIPVVLDWAIRGNGSCQIGQESSGASGKPTAPACASAHSHCVDVTGPGYLCNCSEGYTGNPYVVGGCTNINECDLRKLNPMVYKKMYPCGSGSTCQDTQGDYKCKCKFGHRGDGRTDKGCQPIFPAPVAATIATFVALVLAFFVILLLQRRRLSQRFKNNGGEILKRMEIRNFTEKDVKKMTNNYKKPIGEGNFGKVFIGTIDGSQQVAVKCSVKKDEEMPKEEFVNEITIQFRFKHTNLVRLIGCCLETDVPKLVFEYIPNGSLEDILHVSEKQRELSLSERMDIAIGSAEALSYMHSHGEDNCIHGDVKPGNILLDDNLVPKVSDFGSSRLLLKYGNAFVKNVRGDWSYMDPVYMKTNCFRAKSDVYSFGVVLLELITRKTAMYGDSSLPIDFVKSYKEAGNGRSMYDREIFPGDAQSAVYTECLDKIGELAVKCLKEDMDERPTMAAVVEELKHVKLLIACEIMV</sequence>
<comment type="subcellular location">
    <subcellularLocation>
        <location evidence="1">Membrane</location>
        <topology evidence="1">Single-pass type I membrane protein</topology>
    </subcellularLocation>
</comment>
<evidence type="ECO:0000313" key="17">
    <source>
        <dbReference type="Proteomes" id="UP000298652"/>
    </source>
</evidence>
<keyword evidence="17" id="KW-1185">Reference proteome</keyword>
<dbReference type="PANTHER" id="PTHR27005:SF162">
    <property type="entry name" value="OS11G0691500 PROTEIN"/>
    <property type="match status" value="1"/>
</dbReference>
<evidence type="ECO:0000256" key="6">
    <source>
        <dbReference type="ARBA" id="ARBA00022777"/>
    </source>
</evidence>
<keyword evidence="3" id="KW-0808">Transferase</keyword>
<keyword evidence="7 11" id="KW-0067">ATP-binding</keyword>
<accession>A0A4U6TU00</accession>
<dbReference type="Pfam" id="PF13947">
    <property type="entry name" value="GUB_WAK_bind"/>
    <property type="match status" value="1"/>
</dbReference>
<feature type="domain" description="EGF-like" evidence="15">
    <location>
        <begin position="330"/>
        <end position="382"/>
    </location>
</feature>
<evidence type="ECO:0000256" key="8">
    <source>
        <dbReference type="ARBA" id="ARBA00023157"/>
    </source>
</evidence>
<evidence type="ECO:0000256" key="10">
    <source>
        <dbReference type="PROSITE-ProRule" id="PRU00076"/>
    </source>
</evidence>
<dbReference type="Gramene" id="TKW01147">
    <property type="protein sequence ID" value="TKW01147"/>
    <property type="gene ID" value="SEVIR_8G159900v2"/>
</dbReference>
<evidence type="ECO:0000259" key="15">
    <source>
        <dbReference type="PROSITE" id="PS50026"/>
    </source>
</evidence>
<dbReference type="InterPro" id="IPR008271">
    <property type="entry name" value="Ser/Thr_kinase_AS"/>
</dbReference>
<dbReference type="InterPro" id="IPR017441">
    <property type="entry name" value="Protein_kinase_ATP_BS"/>
</dbReference>
<dbReference type="PROSITE" id="PS00108">
    <property type="entry name" value="PROTEIN_KINASE_ST"/>
    <property type="match status" value="1"/>
</dbReference>
<dbReference type="EMBL" id="CM016559">
    <property type="protein sequence ID" value="TKW01147.1"/>
    <property type="molecule type" value="Genomic_DNA"/>
</dbReference>
<evidence type="ECO:0000256" key="13">
    <source>
        <dbReference type="SAM" id="SignalP"/>
    </source>
</evidence>
<name>A0A4U6TU00_SETVI</name>
<evidence type="ECO:0000256" key="12">
    <source>
        <dbReference type="SAM" id="Phobius"/>
    </source>
</evidence>
<dbReference type="InterPro" id="IPR000719">
    <property type="entry name" value="Prot_kinase_dom"/>
</dbReference>
<dbReference type="CDD" id="cd00054">
    <property type="entry name" value="EGF_CA"/>
    <property type="match status" value="1"/>
</dbReference>
<evidence type="ECO:0000256" key="5">
    <source>
        <dbReference type="ARBA" id="ARBA00022741"/>
    </source>
</evidence>
<feature type="binding site" evidence="11">
    <location>
        <position position="477"/>
    </location>
    <ligand>
        <name>ATP</name>
        <dbReference type="ChEBI" id="CHEBI:30616"/>
    </ligand>
</feature>
<feature type="signal peptide" evidence="13">
    <location>
        <begin position="1"/>
        <end position="21"/>
    </location>
</feature>
<dbReference type="PROSITE" id="PS50026">
    <property type="entry name" value="EGF_3"/>
    <property type="match status" value="1"/>
</dbReference>
<dbReference type="SMART" id="SM00179">
    <property type="entry name" value="EGF_CA"/>
    <property type="match status" value="1"/>
</dbReference>
<keyword evidence="6" id="KW-0418">Kinase</keyword>
<keyword evidence="4 13" id="KW-0732">Signal</keyword>
<keyword evidence="10" id="KW-0245">EGF-like domain</keyword>
<dbReference type="Gene3D" id="3.30.200.20">
    <property type="entry name" value="Phosphorylase Kinase, domain 1"/>
    <property type="match status" value="1"/>
</dbReference>
<dbReference type="Proteomes" id="UP000298652">
    <property type="component" value="Chromosome 8"/>
</dbReference>
<dbReference type="InterPro" id="IPR045274">
    <property type="entry name" value="WAK-like"/>
</dbReference>
<evidence type="ECO:0000256" key="7">
    <source>
        <dbReference type="ARBA" id="ARBA00022840"/>
    </source>
</evidence>
<keyword evidence="5 11" id="KW-0547">Nucleotide-binding</keyword>
<dbReference type="GO" id="GO:0005524">
    <property type="term" value="F:ATP binding"/>
    <property type="evidence" value="ECO:0007669"/>
    <property type="project" value="UniProtKB-UniRule"/>
</dbReference>
<organism evidence="16 17">
    <name type="scientific">Setaria viridis</name>
    <name type="common">Green bristlegrass</name>
    <name type="synonym">Setaria italica subsp. viridis</name>
    <dbReference type="NCBI Taxonomy" id="4556"/>
    <lineage>
        <taxon>Eukaryota</taxon>
        <taxon>Viridiplantae</taxon>
        <taxon>Streptophyta</taxon>
        <taxon>Embryophyta</taxon>
        <taxon>Tracheophyta</taxon>
        <taxon>Spermatophyta</taxon>
        <taxon>Magnoliopsida</taxon>
        <taxon>Liliopsida</taxon>
        <taxon>Poales</taxon>
        <taxon>Poaceae</taxon>
        <taxon>PACMAD clade</taxon>
        <taxon>Panicoideae</taxon>
        <taxon>Panicodae</taxon>
        <taxon>Paniceae</taxon>
        <taxon>Cenchrinae</taxon>
        <taxon>Setaria</taxon>
    </lineage>
</organism>
<evidence type="ECO:0000256" key="2">
    <source>
        <dbReference type="ARBA" id="ARBA00022527"/>
    </source>
</evidence>
<dbReference type="PROSITE" id="PS00010">
    <property type="entry name" value="ASX_HYDROXYL"/>
    <property type="match status" value="1"/>
</dbReference>
<dbReference type="GO" id="GO:0004674">
    <property type="term" value="F:protein serine/threonine kinase activity"/>
    <property type="evidence" value="ECO:0007669"/>
    <property type="project" value="UniProtKB-KW"/>
</dbReference>
<evidence type="ECO:0000256" key="9">
    <source>
        <dbReference type="ARBA" id="ARBA00023180"/>
    </source>
</evidence>
<dbReference type="Gene3D" id="2.10.25.10">
    <property type="entry name" value="Laminin"/>
    <property type="match status" value="1"/>
</dbReference>
<dbReference type="OMA" id="CICRFPH"/>
<evidence type="ECO:0008006" key="18">
    <source>
        <dbReference type="Google" id="ProtNLM"/>
    </source>
</evidence>
<evidence type="ECO:0000313" key="16">
    <source>
        <dbReference type="EMBL" id="TKW01147.1"/>
    </source>
</evidence>
<dbReference type="InterPro" id="IPR000152">
    <property type="entry name" value="EGF-type_Asp/Asn_hydroxyl_site"/>
</dbReference>
<comment type="caution">
    <text evidence="10">Lacks conserved residue(s) required for the propagation of feature annotation.</text>
</comment>
<dbReference type="AlphaFoldDB" id="A0A4U6TU00"/>
<dbReference type="PROSITE" id="PS50011">
    <property type="entry name" value="PROTEIN_KINASE_DOM"/>
    <property type="match status" value="1"/>
</dbReference>
<keyword evidence="12" id="KW-1133">Transmembrane helix</keyword>
<evidence type="ECO:0000256" key="3">
    <source>
        <dbReference type="ARBA" id="ARBA00022679"/>
    </source>
</evidence>
<feature type="chain" id="PRO_5020695562" description="Protein kinase domain-containing protein" evidence="13">
    <location>
        <begin position="22"/>
        <end position="729"/>
    </location>
</feature>
<protein>
    <recommendedName>
        <fullName evidence="18">Protein kinase domain-containing protein</fullName>
    </recommendedName>
</protein>
<dbReference type="GO" id="GO:0005509">
    <property type="term" value="F:calcium ion binding"/>
    <property type="evidence" value="ECO:0007669"/>
    <property type="project" value="InterPro"/>
</dbReference>
<dbReference type="InterPro" id="IPR011009">
    <property type="entry name" value="Kinase-like_dom_sf"/>
</dbReference>
<keyword evidence="2" id="KW-0723">Serine/threonine-protein kinase</keyword>
<dbReference type="GO" id="GO:0007166">
    <property type="term" value="P:cell surface receptor signaling pathway"/>
    <property type="evidence" value="ECO:0007669"/>
    <property type="project" value="InterPro"/>
</dbReference>
<dbReference type="PANTHER" id="PTHR27005">
    <property type="entry name" value="WALL-ASSOCIATED RECEPTOR KINASE-LIKE 21"/>
    <property type="match status" value="1"/>
</dbReference>
<dbReference type="InterPro" id="IPR000742">
    <property type="entry name" value="EGF"/>
</dbReference>
<reference evidence="16" key="1">
    <citation type="submission" date="2019-03" db="EMBL/GenBank/DDBJ databases">
        <title>WGS assembly of Setaria viridis.</title>
        <authorList>
            <person name="Huang P."/>
            <person name="Jenkins J."/>
            <person name="Grimwood J."/>
            <person name="Barry K."/>
            <person name="Healey A."/>
            <person name="Mamidi S."/>
            <person name="Sreedasyam A."/>
            <person name="Shu S."/>
            <person name="Feldman M."/>
            <person name="Wu J."/>
            <person name="Yu Y."/>
            <person name="Chen C."/>
            <person name="Johnson J."/>
            <person name="Rokhsar D."/>
            <person name="Baxter I."/>
            <person name="Schmutz J."/>
            <person name="Brutnell T."/>
            <person name="Kellogg E."/>
        </authorList>
    </citation>
    <scope>NUCLEOTIDE SEQUENCE [LARGE SCALE GENOMIC DNA]</scope>
</reference>
<dbReference type="Pfam" id="PF07714">
    <property type="entry name" value="PK_Tyr_Ser-Thr"/>
    <property type="match status" value="1"/>
</dbReference>
<dbReference type="Gene3D" id="1.10.510.10">
    <property type="entry name" value="Transferase(Phosphotransferase) domain 1"/>
    <property type="match status" value="1"/>
</dbReference>
<dbReference type="GO" id="GO:0005886">
    <property type="term" value="C:plasma membrane"/>
    <property type="evidence" value="ECO:0007669"/>
    <property type="project" value="TreeGrafter"/>
</dbReference>
<dbReference type="SMART" id="SM00181">
    <property type="entry name" value="EGF"/>
    <property type="match status" value="2"/>
</dbReference>
<feature type="transmembrane region" description="Helical" evidence="12">
    <location>
        <begin position="389"/>
        <end position="409"/>
    </location>
</feature>
<gene>
    <name evidence="16" type="ORF">SEVIR_8G159900v2</name>
</gene>
<keyword evidence="8" id="KW-1015">Disulfide bond</keyword>
<evidence type="ECO:0000259" key="14">
    <source>
        <dbReference type="PROSITE" id="PS50011"/>
    </source>
</evidence>
<dbReference type="PROSITE" id="PS00107">
    <property type="entry name" value="PROTEIN_KINASE_ATP"/>
    <property type="match status" value="1"/>
</dbReference>
<proteinExistence type="predicted"/>
<keyword evidence="12" id="KW-0812">Transmembrane</keyword>
<dbReference type="InterPro" id="IPR025287">
    <property type="entry name" value="WAK_GUB"/>
</dbReference>
<evidence type="ECO:0000256" key="11">
    <source>
        <dbReference type="PROSITE-ProRule" id="PRU10141"/>
    </source>
</evidence>
<dbReference type="SUPFAM" id="SSF56112">
    <property type="entry name" value="Protein kinase-like (PK-like)"/>
    <property type="match status" value="1"/>
</dbReference>
<dbReference type="SMART" id="SM00220">
    <property type="entry name" value="S_TKc"/>
    <property type="match status" value="1"/>
</dbReference>
<keyword evidence="12" id="KW-0472">Membrane</keyword>
<evidence type="ECO:0000256" key="4">
    <source>
        <dbReference type="ARBA" id="ARBA00022729"/>
    </source>
</evidence>